<feature type="transmembrane region" description="Helical" evidence="1">
    <location>
        <begin position="64"/>
        <end position="85"/>
    </location>
</feature>
<dbReference type="AlphaFoldDB" id="A0AAD5JJ34"/>
<reference evidence="3" key="1">
    <citation type="journal article" date="2022" name="Plant J.">
        <title>Strategies of tolerance reflected in two North American maple genomes.</title>
        <authorList>
            <person name="McEvoy S.L."/>
            <person name="Sezen U.U."/>
            <person name="Trouern-Trend A."/>
            <person name="McMahon S.M."/>
            <person name="Schaberg P.G."/>
            <person name="Yang J."/>
            <person name="Wegrzyn J.L."/>
            <person name="Swenson N.G."/>
        </authorList>
    </citation>
    <scope>NUCLEOTIDE SEQUENCE</scope>
    <source>
        <strain evidence="3">91603</strain>
    </source>
</reference>
<accession>A0AAD5JJ34</accession>
<feature type="signal peptide" evidence="2">
    <location>
        <begin position="1"/>
        <end position="22"/>
    </location>
</feature>
<protein>
    <recommendedName>
        <fullName evidence="5">Secreted protein</fullName>
    </recommendedName>
</protein>
<evidence type="ECO:0000313" key="4">
    <source>
        <dbReference type="Proteomes" id="UP001064489"/>
    </source>
</evidence>
<keyword evidence="1" id="KW-1133">Transmembrane helix</keyword>
<evidence type="ECO:0000256" key="1">
    <source>
        <dbReference type="SAM" id="Phobius"/>
    </source>
</evidence>
<dbReference type="Proteomes" id="UP001064489">
    <property type="component" value="Chromosome 1"/>
</dbReference>
<dbReference type="EMBL" id="JAJSOW010000003">
    <property type="protein sequence ID" value="KAI9194437.1"/>
    <property type="molecule type" value="Genomic_DNA"/>
</dbReference>
<name>A0AAD5JJ34_ACENE</name>
<keyword evidence="1" id="KW-0812">Transmembrane</keyword>
<feature type="chain" id="PRO_5042100962" description="Secreted protein" evidence="2">
    <location>
        <begin position="23"/>
        <end position="114"/>
    </location>
</feature>
<sequence length="114" mass="12660">MRIFSSHLLSSFFFFFATSSLLFPPPSLVFSSHRCLKPSSSSPPPIYSASSSSSLRLSCNQSSAMIDCFTVKACDLFFFFFFLVATDRQGLCNKMLATSSAYTMLHRPVSDLNP</sequence>
<evidence type="ECO:0008006" key="5">
    <source>
        <dbReference type="Google" id="ProtNLM"/>
    </source>
</evidence>
<reference evidence="3" key="2">
    <citation type="submission" date="2023-02" db="EMBL/GenBank/DDBJ databases">
        <authorList>
            <person name="Swenson N.G."/>
            <person name="Wegrzyn J.L."/>
            <person name="Mcevoy S.L."/>
        </authorList>
    </citation>
    <scope>NUCLEOTIDE SEQUENCE</scope>
    <source>
        <strain evidence="3">91603</strain>
        <tissue evidence="3">Leaf</tissue>
    </source>
</reference>
<gene>
    <name evidence="3" type="ORF">LWI28_006043</name>
</gene>
<keyword evidence="4" id="KW-1185">Reference proteome</keyword>
<evidence type="ECO:0000256" key="2">
    <source>
        <dbReference type="SAM" id="SignalP"/>
    </source>
</evidence>
<keyword evidence="2" id="KW-0732">Signal</keyword>
<evidence type="ECO:0000313" key="3">
    <source>
        <dbReference type="EMBL" id="KAI9194437.1"/>
    </source>
</evidence>
<proteinExistence type="predicted"/>
<comment type="caution">
    <text evidence="3">The sequence shown here is derived from an EMBL/GenBank/DDBJ whole genome shotgun (WGS) entry which is preliminary data.</text>
</comment>
<keyword evidence="1" id="KW-0472">Membrane</keyword>
<organism evidence="3 4">
    <name type="scientific">Acer negundo</name>
    <name type="common">Box elder</name>
    <dbReference type="NCBI Taxonomy" id="4023"/>
    <lineage>
        <taxon>Eukaryota</taxon>
        <taxon>Viridiplantae</taxon>
        <taxon>Streptophyta</taxon>
        <taxon>Embryophyta</taxon>
        <taxon>Tracheophyta</taxon>
        <taxon>Spermatophyta</taxon>
        <taxon>Magnoliopsida</taxon>
        <taxon>eudicotyledons</taxon>
        <taxon>Gunneridae</taxon>
        <taxon>Pentapetalae</taxon>
        <taxon>rosids</taxon>
        <taxon>malvids</taxon>
        <taxon>Sapindales</taxon>
        <taxon>Sapindaceae</taxon>
        <taxon>Hippocastanoideae</taxon>
        <taxon>Acereae</taxon>
        <taxon>Acer</taxon>
    </lineage>
</organism>